<proteinExistence type="predicted"/>
<organism evidence="1 2">
    <name type="scientific">Lepidopterella palustris CBS 459.81</name>
    <dbReference type="NCBI Taxonomy" id="1314670"/>
    <lineage>
        <taxon>Eukaryota</taxon>
        <taxon>Fungi</taxon>
        <taxon>Dikarya</taxon>
        <taxon>Ascomycota</taxon>
        <taxon>Pezizomycotina</taxon>
        <taxon>Dothideomycetes</taxon>
        <taxon>Pleosporomycetidae</taxon>
        <taxon>Mytilinidiales</taxon>
        <taxon>Argynnaceae</taxon>
        <taxon>Lepidopterella</taxon>
    </lineage>
</organism>
<name>A0A8E2JAC9_9PEZI</name>
<reference evidence="1 2" key="1">
    <citation type="journal article" date="2016" name="Nat. Commun.">
        <title>Ectomycorrhizal ecology is imprinted in the genome of the dominant symbiotic fungus Cenococcum geophilum.</title>
        <authorList>
            <consortium name="DOE Joint Genome Institute"/>
            <person name="Peter M."/>
            <person name="Kohler A."/>
            <person name="Ohm R.A."/>
            <person name="Kuo A."/>
            <person name="Krutzmann J."/>
            <person name="Morin E."/>
            <person name="Arend M."/>
            <person name="Barry K.W."/>
            <person name="Binder M."/>
            <person name="Choi C."/>
            <person name="Clum A."/>
            <person name="Copeland A."/>
            <person name="Grisel N."/>
            <person name="Haridas S."/>
            <person name="Kipfer T."/>
            <person name="LaButti K."/>
            <person name="Lindquist E."/>
            <person name="Lipzen A."/>
            <person name="Maire R."/>
            <person name="Meier B."/>
            <person name="Mihaltcheva S."/>
            <person name="Molinier V."/>
            <person name="Murat C."/>
            <person name="Poggeler S."/>
            <person name="Quandt C.A."/>
            <person name="Sperisen C."/>
            <person name="Tritt A."/>
            <person name="Tisserant E."/>
            <person name="Crous P.W."/>
            <person name="Henrissat B."/>
            <person name="Nehls U."/>
            <person name="Egli S."/>
            <person name="Spatafora J.W."/>
            <person name="Grigoriev I.V."/>
            <person name="Martin F.M."/>
        </authorList>
    </citation>
    <scope>NUCLEOTIDE SEQUENCE [LARGE SCALE GENOMIC DNA]</scope>
    <source>
        <strain evidence="1 2">CBS 459.81</strain>
    </source>
</reference>
<dbReference type="EMBL" id="KV745434">
    <property type="protein sequence ID" value="OCK74674.1"/>
    <property type="molecule type" value="Genomic_DNA"/>
</dbReference>
<evidence type="ECO:0000313" key="2">
    <source>
        <dbReference type="Proteomes" id="UP000250266"/>
    </source>
</evidence>
<gene>
    <name evidence="1" type="ORF">K432DRAFT_310270</name>
</gene>
<feature type="non-terminal residue" evidence="1">
    <location>
        <position position="70"/>
    </location>
</feature>
<dbReference type="AlphaFoldDB" id="A0A8E2JAC9"/>
<keyword evidence="2" id="KW-1185">Reference proteome</keyword>
<protein>
    <submittedName>
        <fullName evidence="1">Uncharacterized protein</fullName>
    </submittedName>
</protein>
<sequence>QWPDSCKVRAYAHGWFYKRDAEGQPYVMARRNGAGYKLELVRLKGKEEKGENPWRISALKVTLDWQDKGY</sequence>
<evidence type="ECO:0000313" key="1">
    <source>
        <dbReference type="EMBL" id="OCK74674.1"/>
    </source>
</evidence>
<dbReference type="OrthoDB" id="5208229at2759"/>
<dbReference type="Proteomes" id="UP000250266">
    <property type="component" value="Unassembled WGS sequence"/>
</dbReference>
<accession>A0A8E2JAC9</accession>